<sequence>MARETSRDRRERVAEMQAVQKRAERRRLFVVIGACVAVIAIIGAAVAWAIIGEQNKKDQALANISGDVAAASCDPVTNDPASGSSDHVGPGTDKASVTKIEYSTVPPSSGKHFAVPAVDSRRVYTVADAPQIETLVHNLEHGYTILWYDRSVEKEQAGAFQALATKVNAMKESANKFLISPWDPAYGAFPAGKKYALSHWSADVDQATGKVSGQMGHRQLCGGLNTTVVEDFVKKHPWSSAPEPGAA</sequence>
<dbReference type="InterPro" id="IPR021454">
    <property type="entry name" value="DUF3105"/>
</dbReference>
<keyword evidence="1" id="KW-1133">Transmembrane helix</keyword>
<gene>
    <name evidence="2" type="ORF">GCM10009721_34100</name>
</gene>
<proteinExistence type="predicted"/>
<name>A0ABQ2IBT9_9MICO</name>
<evidence type="ECO:0000313" key="3">
    <source>
        <dbReference type="Proteomes" id="UP000623461"/>
    </source>
</evidence>
<dbReference type="RefSeq" id="WP_030203004.1">
    <property type="nucleotide sequence ID" value="NZ_BMNZ01000006.1"/>
</dbReference>
<reference evidence="3" key="1">
    <citation type="journal article" date="2019" name="Int. J. Syst. Evol. Microbiol.">
        <title>The Global Catalogue of Microorganisms (GCM) 10K type strain sequencing project: providing services to taxonomists for standard genome sequencing and annotation.</title>
        <authorList>
            <consortium name="The Broad Institute Genomics Platform"/>
            <consortium name="The Broad Institute Genome Sequencing Center for Infectious Disease"/>
            <person name="Wu L."/>
            <person name="Ma J."/>
        </authorList>
    </citation>
    <scope>NUCLEOTIDE SEQUENCE [LARGE SCALE GENOMIC DNA]</scope>
    <source>
        <strain evidence="3">JCM 1365</strain>
    </source>
</reference>
<protein>
    <recommendedName>
        <fullName evidence="4">DUF3105 domain-containing protein</fullName>
    </recommendedName>
</protein>
<dbReference type="EMBL" id="BMNZ01000006">
    <property type="protein sequence ID" value="GGN03913.1"/>
    <property type="molecule type" value="Genomic_DNA"/>
</dbReference>
<dbReference type="Pfam" id="PF11303">
    <property type="entry name" value="DUF3105"/>
    <property type="match status" value="1"/>
</dbReference>
<dbReference type="Proteomes" id="UP000623461">
    <property type="component" value="Unassembled WGS sequence"/>
</dbReference>
<evidence type="ECO:0008006" key="4">
    <source>
        <dbReference type="Google" id="ProtNLM"/>
    </source>
</evidence>
<comment type="caution">
    <text evidence="2">The sequence shown here is derived from an EMBL/GenBank/DDBJ whole genome shotgun (WGS) entry which is preliminary data.</text>
</comment>
<accession>A0ABQ2IBT9</accession>
<keyword evidence="3" id="KW-1185">Reference proteome</keyword>
<evidence type="ECO:0000256" key="1">
    <source>
        <dbReference type="SAM" id="Phobius"/>
    </source>
</evidence>
<feature type="transmembrane region" description="Helical" evidence="1">
    <location>
        <begin position="28"/>
        <end position="51"/>
    </location>
</feature>
<keyword evidence="1" id="KW-0472">Membrane</keyword>
<evidence type="ECO:0000313" key="2">
    <source>
        <dbReference type="EMBL" id="GGN03913.1"/>
    </source>
</evidence>
<organism evidence="2 3">
    <name type="scientific">Terrabacter tumescens</name>
    <dbReference type="NCBI Taxonomy" id="60443"/>
    <lineage>
        <taxon>Bacteria</taxon>
        <taxon>Bacillati</taxon>
        <taxon>Actinomycetota</taxon>
        <taxon>Actinomycetes</taxon>
        <taxon>Micrococcales</taxon>
        <taxon>Intrasporangiaceae</taxon>
        <taxon>Terrabacter</taxon>
    </lineage>
</organism>
<keyword evidence="1" id="KW-0812">Transmembrane</keyword>